<evidence type="ECO:0000256" key="19">
    <source>
        <dbReference type="ARBA" id="ARBA00081867"/>
    </source>
</evidence>
<dbReference type="InterPro" id="IPR050119">
    <property type="entry name" value="CCR1-9-like"/>
</dbReference>
<evidence type="ECO:0000259" key="21">
    <source>
        <dbReference type="PROSITE" id="PS50262"/>
    </source>
</evidence>
<dbReference type="AlphaFoldDB" id="A0A401T7P9"/>
<dbReference type="GO" id="GO:0006955">
    <property type="term" value="P:immune response"/>
    <property type="evidence" value="ECO:0007669"/>
    <property type="project" value="TreeGrafter"/>
</dbReference>
<dbReference type="PANTHER" id="PTHR10489:SF942">
    <property type="entry name" value="ATYPICAL CHEMOKINE RECEPTOR 2"/>
    <property type="match status" value="1"/>
</dbReference>
<reference evidence="22 23" key="1">
    <citation type="journal article" date="2018" name="Nat. Ecol. Evol.">
        <title>Shark genomes provide insights into elasmobranch evolution and the origin of vertebrates.</title>
        <authorList>
            <person name="Hara Y"/>
            <person name="Yamaguchi K"/>
            <person name="Onimaru K"/>
            <person name="Kadota M"/>
            <person name="Koyanagi M"/>
            <person name="Keeley SD"/>
            <person name="Tatsumi K"/>
            <person name="Tanaka K"/>
            <person name="Motone F"/>
            <person name="Kageyama Y"/>
            <person name="Nozu R"/>
            <person name="Adachi N"/>
            <person name="Nishimura O"/>
            <person name="Nakagawa R"/>
            <person name="Tanegashima C"/>
            <person name="Kiyatake I"/>
            <person name="Matsumoto R"/>
            <person name="Murakumo K"/>
            <person name="Nishida K"/>
            <person name="Terakita A"/>
            <person name="Kuratani S"/>
            <person name="Sato K"/>
            <person name="Hyodo S Kuraku.S."/>
        </authorList>
    </citation>
    <scope>NUCLEOTIDE SEQUENCE [LARGE SCALE GENOMIC DNA]</scope>
</reference>
<organism evidence="22 23">
    <name type="scientific">Chiloscyllium punctatum</name>
    <name type="common">Brownbanded bambooshark</name>
    <name type="synonym">Hemiscyllium punctatum</name>
    <dbReference type="NCBI Taxonomy" id="137246"/>
    <lineage>
        <taxon>Eukaryota</taxon>
        <taxon>Metazoa</taxon>
        <taxon>Chordata</taxon>
        <taxon>Craniata</taxon>
        <taxon>Vertebrata</taxon>
        <taxon>Chondrichthyes</taxon>
        <taxon>Elasmobranchii</taxon>
        <taxon>Galeomorphii</taxon>
        <taxon>Galeoidea</taxon>
        <taxon>Orectolobiformes</taxon>
        <taxon>Hemiscylliidae</taxon>
        <taxon>Chiloscyllium</taxon>
    </lineage>
</organism>
<keyword evidence="15" id="KW-0807">Transducer</keyword>
<keyword evidence="12" id="KW-0675">Receptor</keyword>
<keyword evidence="5" id="KW-0597">Phosphoprotein</keyword>
<dbReference type="PRINTS" id="PR00237">
    <property type="entry name" value="GPCRRHODOPSN"/>
</dbReference>
<evidence type="ECO:0000256" key="10">
    <source>
        <dbReference type="ARBA" id="ARBA00023136"/>
    </source>
</evidence>
<dbReference type="Proteomes" id="UP000287033">
    <property type="component" value="Unassembled WGS sequence"/>
</dbReference>
<feature type="transmembrane region" description="Helical" evidence="20">
    <location>
        <begin position="228"/>
        <end position="251"/>
    </location>
</feature>
<dbReference type="GO" id="GO:0006954">
    <property type="term" value="P:inflammatory response"/>
    <property type="evidence" value="ECO:0007669"/>
    <property type="project" value="UniProtKB-KW"/>
</dbReference>
<feature type="transmembrane region" description="Helical" evidence="20">
    <location>
        <begin position="170"/>
        <end position="189"/>
    </location>
</feature>
<dbReference type="PROSITE" id="PS50262">
    <property type="entry name" value="G_PROTEIN_RECEP_F1_2"/>
    <property type="match status" value="1"/>
</dbReference>
<dbReference type="InterPro" id="IPR001277">
    <property type="entry name" value="CXCR4/ACKR2"/>
</dbReference>
<sequence length="381" mass="43638">RDSTQKLGLFALSLTMDSVNLDGTSNNSSYYDEDYNYTDFDLTPYLPCGKDEVRAFGKIFLPVLYIMIFVFGVLGNSFLILMILKYLKLKTMTDIYLLNLAISDLLFSTSLPFWATYVTSEWIFGNTMCKIISALYSVNFYSGIFFIACMSLDMYLHIVHTVSLKNHRTIHKSVVISAAVWTLSIIVSIPELIFSVSKKIGDRHTCLSHFGDEQLVIWKTTIQLQVNIIAFLIPFFAMIFFYARIASVLLHSKSFGKEKALKLVIILFAVFFILWFPYNIVLFLHSLEDLGIIGNCEMSKRLDYALQVTESIAFTHCCFNPLLYAFVNERFRRHVKNILVKLIQKIGCNKDLGVMVPTAERSETSKQQYGVYSDVEMTMVQ</sequence>
<evidence type="ECO:0000256" key="15">
    <source>
        <dbReference type="ARBA" id="ARBA00023224"/>
    </source>
</evidence>
<dbReference type="OMA" id="IVHAQPH"/>
<dbReference type="GO" id="GO:0055037">
    <property type="term" value="C:recycling endosome"/>
    <property type="evidence" value="ECO:0007669"/>
    <property type="project" value="UniProtKB-SubCell"/>
</dbReference>
<evidence type="ECO:0000256" key="8">
    <source>
        <dbReference type="ARBA" id="ARBA00022989"/>
    </source>
</evidence>
<proteinExistence type="predicted"/>
<keyword evidence="6 20" id="KW-0812">Transmembrane</keyword>
<dbReference type="PRINTS" id="PR00645">
    <property type="entry name" value="CXCCHMKINER4"/>
</dbReference>
<evidence type="ECO:0000256" key="12">
    <source>
        <dbReference type="ARBA" id="ARBA00023170"/>
    </source>
</evidence>
<feature type="non-terminal residue" evidence="22">
    <location>
        <position position="1"/>
    </location>
</feature>
<dbReference type="InterPro" id="IPR000355">
    <property type="entry name" value="Chemokine_rcpt"/>
</dbReference>
<dbReference type="GO" id="GO:0005769">
    <property type="term" value="C:early endosome"/>
    <property type="evidence" value="ECO:0007669"/>
    <property type="project" value="UniProtKB-SubCell"/>
</dbReference>
<keyword evidence="7" id="KW-0967">Endosome</keyword>
<comment type="subcellular location">
    <subcellularLocation>
        <location evidence="3">Cell membrane</location>
        <topology evidence="3">Multi-pass membrane protein</topology>
    </subcellularLocation>
    <subcellularLocation>
        <location evidence="2">Early endosome</location>
    </subcellularLocation>
    <subcellularLocation>
        <location evidence="1">Recycling endosome</location>
    </subcellularLocation>
</comment>
<evidence type="ECO:0000256" key="7">
    <source>
        <dbReference type="ARBA" id="ARBA00022753"/>
    </source>
</evidence>
<comment type="caution">
    <text evidence="22">The sequence shown here is derived from an EMBL/GenBank/DDBJ whole genome shotgun (WGS) entry which is preliminary data.</text>
</comment>
<dbReference type="FunFam" id="1.20.1070.10:FF:000246">
    <property type="entry name" value="Atypical chemokine receptor 2"/>
    <property type="match status" value="1"/>
</dbReference>
<evidence type="ECO:0000256" key="1">
    <source>
        <dbReference type="ARBA" id="ARBA00004172"/>
    </source>
</evidence>
<evidence type="ECO:0000256" key="18">
    <source>
        <dbReference type="ARBA" id="ARBA00077778"/>
    </source>
</evidence>
<dbReference type="GO" id="GO:0007204">
    <property type="term" value="P:positive regulation of cytosolic calcium ion concentration"/>
    <property type="evidence" value="ECO:0007669"/>
    <property type="project" value="TreeGrafter"/>
</dbReference>
<keyword evidence="13" id="KW-0325">Glycoprotein</keyword>
<keyword evidence="4" id="KW-1003">Cell membrane</keyword>
<evidence type="ECO:0000256" key="9">
    <source>
        <dbReference type="ARBA" id="ARBA00023040"/>
    </source>
</evidence>
<keyword evidence="8 20" id="KW-1133">Transmembrane helix</keyword>
<keyword evidence="10 20" id="KW-0472">Membrane</keyword>
<dbReference type="PRINTS" id="PR00657">
    <property type="entry name" value="CCCHEMOKINER"/>
</dbReference>
<dbReference type="EMBL" id="BEZZ01001226">
    <property type="protein sequence ID" value="GCC38670.1"/>
    <property type="molecule type" value="Genomic_DNA"/>
</dbReference>
<dbReference type="OrthoDB" id="8576531at2759"/>
<evidence type="ECO:0000256" key="5">
    <source>
        <dbReference type="ARBA" id="ARBA00022553"/>
    </source>
</evidence>
<dbReference type="GO" id="GO:0019957">
    <property type="term" value="F:C-C chemokine binding"/>
    <property type="evidence" value="ECO:0007669"/>
    <property type="project" value="TreeGrafter"/>
</dbReference>
<feature type="domain" description="G-protein coupled receptors family 1 profile" evidence="21">
    <location>
        <begin position="75"/>
        <end position="324"/>
    </location>
</feature>
<evidence type="ECO:0000256" key="11">
    <source>
        <dbReference type="ARBA" id="ARBA00023157"/>
    </source>
</evidence>
<name>A0A401T7P9_CHIPU</name>
<dbReference type="InterPro" id="IPR000276">
    <property type="entry name" value="GPCR_Rhodpsn"/>
</dbReference>
<feature type="transmembrane region" description="Helical" evidence="20">
    <location>
        <begin position="138"/>
        <end position="158"/>
    </location>
</feature>
<keyword evidence="11" id="KW-1015">Disulfide bond</keyword>
<evidence type="ECO:0000256" key="6">
    <source>
        <dbReference type="ARBA" id="ARBA00022692"/>
    </source>
</evidence>
<dbReference type="InterPro" id="IPR017452">
    <property type="entry name" value="GPCR_Rhodpsn_7TM"/>
</dbReference>
<accession>A0A401T7P9</accession>
<dbReference type="GO" id="GO:0060326">
    <property type="term" value="P:cell chemotaxis"/>
    <property type="evidence" value="ECO:0007669"/>
    <property type="project" value="TreeGrafter"/>
</dbReference>
<evidence type="ECO:0000256" key="4">
    <source>
        <dbReference type="ARBA" id="ARBA00022475"/>
    </source>
</evidence>
<evidence type="ECO:0000313" key="23">
    <source>
        <dbReference type="Proteomes" id="UP000287033"/>
    </source>
</evidence>
<gene>
    <name evidence="22" type="ORF">chiPu_0017185</name>
</gene>
<dbReference type="SUPFAM" id="SSF81321">
    <property type="entry name" value="Family A G protein-coupled receptor-like"/>
    <property type="match status" value="1"/>
</dbReference>
<evidence type="ECO:0000313" key="22">
    <source>
        <dbReference type="EMBL" id="GCC38670.1"/>
    </source>
</evidence>
<evidence type="ECO:0000256" key="13">
    <source>
        <dbReference type="ARBA" id="ARBA00023180"/>
    </source>
</evidence>
<feature type="transmembrane region" description="Helical" evidence="20">
    <location>
        <begin position="96"/>
        <end position="118"/>
    </location>
</feature>
<feature type="transmembrane region" description="Helical" evidence="20">
    <location>
        <begin position="59"/>
        <end position="84"/>
    </location>
</feature>
<dbReference type="GO" id="GO:0016493">
    <property type="term" value="F:C-C chemokine receptor activity"/>
    <property type="evidence" value="ECO:0007669"/>
    <property type="project" value="TreeGrafter"/>
</dbReference>
<dbReference type="Pfam" id="PF00001">
    <property type="entry name" value="7tm_1"/>
    <property type="match status" value="1"/>
</dbReference>
<dbReference type="CDD" id="cd14984">
    <property type="entry name" value="7tmA_Chemokine_R"/>
    <property type="match status" value="1"/>
</dbReference>
<evidence type="ECO:0000256" key="20">
    <source>
        <dbReference type="SAM" id="Phobius"/>
    </source>
</evidence>
<evidence type="ECO:0000256" key="2">
    <source>
        <dbReference type="ARBA" id="ARBA00004412"/>
    </source>
</evidence>
<dbReference type="PANTHER" id="PTHR10489">
    <property type="entry name" value="CELL ADHESION MOLECULE"/>
    <property type="match status" value="1"/>
</dbReference>
<keyword evidence="14" id="KW-0395">Inflammatory response</keyword>
<dbReference type="GO" id="GO:0009897">
    <property type="term" value="C:external side of plasma membrane"/>
    <property type="evidence" value="ECO:0007669"/>
    <property type="project" value="TreeGrafter"/>
</dbReference>
<protein>
    <recommendedName>
        <fullName evidence="16">Atypical chemokine receptor 2</fullName>
    </recommendedName>
    <alternativeName>
        <fullName evidence="17">C-C chemokine receptor D6</fullName>
    </alternativeName>
    <alternativeName>
        <fullName evidence="18">Chemokine-binding protein 2</fullName>
    </alternativeName>
    <alternativeName>
        <fullName evidence="19">Chemokine-binding protein D6</fullName>
    </alternativeName>
</protein>
<evidence type="ECO:0000256" key="3">
    <source>
        <dbReference type="ARBA" id="ARBA00004651"/>
    </source>
</evidence>
<dbReference type="GO" id="GO:0019722">
    <property type="term" value="P:calcium-mediated signaling"/>
    <property type="evidence" value="ECO:0007669"/>
    <property type="project" value="TreeGrafter"/>
</dbReference>
<keyword evidence="9" id="KW-0297">G-protein coupled receptor</keyword>
<feature type="transmembrane region" description="Helical" evidence="20">
    <location>
        <begin position="304"/>
        <end position="327"/>
    </location>
</feature>
<dbReference type="STRING" id="137246.A0A401T7P9"/>
<dbReference type="Gene3D" id="1.20.1070.10">
    <property type="entry name" value="Rhodopsin 7-helix transmembrane proteins"/>
    <property type="match status" value="1"/>
</dbReference>
<evidence type="ECO:0000256" key="14">
    <source>
        <dbReference type="ARBA" id="ARBA00023198"/>
    </source>
</evidence>
<feature type="transmembrane region" description="Helical" evidence="20">
    <location>
        <begin position="263"/>
        <end position="284"/>
    </location>
</feature>
<keyword evidence="23" id="KW-1185">Reference proteome</keyword>
<evidence type="ECO:0000256" key="17">
    <source>
        <dbReference type="ARBA" id="ARBA00075078"/>
    </source>
</evidence>
<evidence type="ECO:0000256" key="16">
    <source>
        <dbReference type="ARBA" id="ARBA00072022"/>
    </source>
</evidence>